<dbReference type="EMBL" id="CAJNYT010003596">
    <property type="protein sequence ID" value="CAF3581728.1"/>
    <property type="molecule type" value="Genomic_DNA"/>
</dbReference>
<evidence type="ECO:0000256" key="1">
    <source>
        <dbReference type="ARBA" id="ARBA00022729"/>
    </source>
</evidence>
<feature type="repeat" description="NHL" evidence="4">
    <location>
        <begin position="278"/>
        <end position="314"/>
    </location>
</feature>
<name>A0A821CSR7_9BILA</name>
<evidence type="ECO:0000313" key="7">
    <source>
        <dbReference type="Proteomes" id="UP000663848"/>
    </source>
</evidence>
<protein>
    <submittedName>
        <fullName evidence="6">Uncharacterized protein</fullName>
    </submittedName>
</protein>
<evidence type="ECO:0000256" key="3">
    <source>
        <dbReference type="ARBA" id="ARBA00023180"/>
    </source>
</evidence>
<keyword evidence="3" id="KW-0325">Glycoprotein</keyword>
<gene>
    <name evidence="5" type="ORF">GRG538_LOCUS21752</name>
    <name evidence="6" type="ORF">QYT958_LOCUS12025</name>
</gene>
<feature type="repeat" description="NHL" evidence="4">
    <location>
        <begin position="233"/>
        <end position="264"/>
    </location>
</feature>
<dbReference type="Pfam" id="PF01436">
    <property type="entry name" value="NHL"/>
    <property type="match status" value="2"/>
</dbReference>
<evidence type="ECO:0000256" key="2">
    <source>
        <dbReference type="ARBA" id="ARBA00022737"/>
    </source>
</evidence>
<accession>A0A821CSR7</accession>
<sequence>MSTFLTPLVIPTIPANATWSKNGTAIVGIKGKGSSTQQLKEPFGLFVDDDDDQILVIADWGNHRIMQWKKGDTDGQRVAGSNAKGNQLDQLNRPDDVLIDKETDSLIICDRWNHRVVRWSRRTGTTQGEILIDNITCYGLAMDDQRYLYVSETEENKVRRYKLADKNETLVAVGSGTINGLNELNEPHYLFVDRQQNVYVSDGLNHRVMKWTKGAKESFIVAGGQGQGNNLTQLNEPNGLFVDTLGTVYVADSNNHRIMRWAQGEKQGTVIAGGNGQGREAYQLNNPIGLSFDRQGNLYIVDDNNHRVQLFSLEKTRVN</sequence>
<evidence type="ECO:0000313" key="6">
    <source>
        <dbReference type="EMBL" id="CAF4608223.1"/>
    </source>
</evidence>
<comment type="caution">
    <text evidence="6">The sequence shown here is derived from an EMBL/GenBank/DDBJ whole genome shotgun (WGS) entry which is preliminary data.</text>
</comment>
<dbReference type="EMBL" id="CAJOBR010001432">
    <property type="protein sequence ID" value="CAF4608223.1"/>
    <property type="molecule type" value="Genomic_DNA"/>
</dbReference>
<keyword evidence="2" id="KW-0677">Repeat</keyword>
<dbReference type="PROSITE" id="PS51125">
    <property type="entry name" value="NHL"/>
    <property type="match status" value="2"/>
</dbReference>
<dbReference type="AlphaFoldDB" id="A0A821CSR7"/>
<dbReference type="SUPFAM" id="SSF63825">
    <property type="entry name" value="YWTD domain"/>
    <property type="match status" value="1"/>
</dbReference>
<dbReference type="InterPro" id="IPR011042">
    <property type="entry name" value="6-blade_b-propeller_TolB-like"/>
</dbReference>
<proteinExistence type="predicted"/>
<reference evidence="6" key="1">
    <citation type="submission" date="2021-02" db="EMBL/GenBank/DDBJ databases">
        <authorList>
            <person name="Nowell W R."/>
        </authorList>
    </citation>
    <scope>NUCLEOTIDE SEQUENCE</scope>
</reference>
<organism evidence="6 7">
    <name type="scientific">Rotaria socialis</name>
    <dbReference type="NCBI Taxonomy" id="392032"/>
    <lineage>
        <taxon>Eukaryota</taxon>
        <taxon>Metazoa</taxon>
        <taxon>Spiralia</taxon>
        <taxon>Gnathifera</taxon>
        <taxon>Rotifera</taxon>
        <taxon>Eurotatoria</taxon>
        <taxon>Bdelloidea</taxon>
        <taxon>Philodinida</taxon>
        <taxon>Philodinidae</taxon>
        <taxon>Rotaria</taxon>
    </lineage>
</organism>
<dbReference type="Gene3D" id="2.120.10.30">
    <property type="entry name" value="TolB, C-terminal domain"/>
    <property type="match status" value="2"/>
</dbReference>
<dbReference type="GO" id="GO:0005576">
    <property type="term" value="C:extracellular region"/>
    <property type="evidence" value="ECO:0007669"/>
    <property type="project" value="TreeGrafter"/>
</dbReference>
<keyword evidence="1" id="KW-0732">Signal</keyword>
<dbReference type="Proteomes" id="UP000663872">
    <property type="component" value="Unassembled WGS sequence"/>
</dbReference>
<dbReference type="InterPro" id="IPR001258">
    <property type="entry name" value="NHL_repeat"/>
</dbReference>
<dbReference type="Proteomes" id="UP000663848">
    <property type="component" value="Unassembled WGS sequence"/>
</dbReference>
<evidence type="ECO:0000256" key="4">
    <source>
        <dbReference type="PROSITE-ProRule" id="PRU00504"/>
    </source>
</evidence>
<evidence type="ECO:0000313" key="5">
    <source>
        <dbReference type="EMBL" id="CAF3581728.1"/>
    </source>
</evidence>
<dbReference type="PANTHER" id="PTHR10680:SF28">
    <property type="entry name" value="SMP-30_GLUCONOLACTONASE_LRE-LIKE REGION DOMAIN-CONTAINING PROTEIN"/>
    <property type="match status" value="1"/>
</dbReference>
<dbReference type="CDD" id="cd05819">
    <property type="entry name" value="NHL"/>
    <property type="match status" value="1"/>
</dbReference>
<dbReference type="PANTHER" id="PTHR10680">
    <property type="entry name" value="PEPTIDYL-GLYCINE ALPHA-AMIDATING MONOOXYGENASE"/>
    <property type="match status" value="1"/>
</dbReference>